<dbReference type="AlphaFoldDB" id="A0A8T0GDK8"/>
<keyword evidence="1" id="KW-0732">Signal</keyword>
<gene>
    <name evidence="2" type="ORF">KC19_11G032400</name>
</gene>
<evidence type="ECO:0008006" key="4">
    <source>
        <dbReference type="Google" id="ProtNLM"/>
    </source>
</evidence>
<accession>A0A8T0GDK8</accession>
<proteinExistence type="predicted"/>
<protein>
    <recommendedName>
        <fullName evidence="4">Secreted protein</fullName>
    </recommendedName>
</protein>
<feature type="chain" id="PRO_5035946792" description="Secreted protein" evidence="1">
    <location>
        <begin position="27"/>
        <end position="71"/>
    </location>
</feature>
<sequence>MPHAIQWNRSFLQFLQLMLCRSPLPAAGYLPSTALPQSLPCRGTYKCSAIPSFRHHKPLHCLHNSLNQHFS</sequence>
<evidence type="ECO:0000256" key="1">
    <source>
        <dbReference type="SAM" id="SignalP"/>
    </source>
</evidence>
<organism evidence="2 3">
    <name type="scientific">Ceratodon purpureus</name>
    <name type="common">Fire moss</name>
    <name type="synonym">Dicranum purpureum</name>
    <dbReference type="NCBI Taxonomy" id="3225"/>
    <lineage>
        <taxon>Eukaryota</taxon>
        <taxon>Viridiplantae</taxon>
        <taxon>Streptophyta</taxon>
        <taxon>Embryophyta</taxon>
        <taxon>Bryophyta</taxon>
        <taxon>Bryophytina</taxon>
        <taxon>Bryopsida</taxon>
        <taxon>Dicranidae</taxon>
        <taxon>Pseudoditrichales</taxon>
        <taxon>Ditrichaceae</taxon>
        <taxon>Ceratodon</taxon>
    </lineage>
</organism>
<dbReference type="EMBL" id="CM026432">
    <property type="protein sequence ID" value="KAG0556179.1"/>
    <property type="molecule type" value="Genomic_DNA"/>
</dbReference>
<comment type="caution">
    <text evidence="2">The sequence shown here is derived from an EMBL/GenBank/DDBJ whole genome shotgun (WGS) entry which is preliminary data.</text>
</comment>
<evidence type="ECO:0000313" key="3">
    <source>
        <dbReference type="Proteomes" id="UP000822688"/>
    </source>
</evidence>
<evidence type="ECO:0000313" key="2">
    <source>
        <dbReference type="EMBL" id="KAG0556179.1"/>
    </source>
</evidence>
<reference evidence="2 3" key="1">
    <citation type="submission" date="2020-06" db="EMBL/GenBank/DDBJ databases">
        <title>WGS assembly of Ceratodon purpureus strain R40.</title>
        <authorList>
            <person name="Carey S.B."/>
            <person name="Jenkins J."/>
            <person name="Shu S."/>
            <person name="Lovell J.T."/>
            <person name="Sreedasyam A."/>
            <person name="Maumus F."/>
            <person name="Tiley G.P."/>
            <person name="Fernandez-Pozo N."/>
            <person name="Barry K."/>
            <person name="Chen C."/>
            <person name="Wang M."/>
            <person name="Lipzen A."/>
            <person name="Daum C."/>
            <person name="Saski C.A."/>
            <person name="Payton A.C."/>
            <person name="Mcbreen J.C."/>
            <person name="Conrad R.E."/>
            <person name="Kollar L.M."/>
            <person name="Olsson S."/>
            <person name="Huttunen S."/>
            <person name="Landis J.B."/>
            <person name="Wickett N.J."/>
            <person name="Johnson M.G."/>
            <person name="Rensing S.A."/>
            <person name="Grimwood J."/>
            <person name="Schmutz J."/>
            <person name="Mcdaniel S.F."/>
        </authorList>
    </citation>
    <scope>NUCLEOTIDE SEQUENCE [LARGE SCALE GENOMIC DNA]</scope>
    <source>
        <strain evidence="2 3">R40</strain>
    </source>
</reference>
<keyword evidence="3" id="KW-1185">Reference proteome</keyword>
<feature type="signal peptide" evidence="1">
    <location>
        <begin position="1"/>
        <end position="26"/>
    </location>
</feature>
<name>A0A8T0GDK8_CERPU</name>
<dbReference type="Proteomes" id="UP000822688">
    <property type="component" value="Chromosome 11"/>
</dbReference>